<gene>
    <name evidence="1" type="ORF">FN960_08780</name>
</gene>
<dbReference type="AlphaFoldDB" id="A0A554A076"/>
<evidence type="ECO:0000313" key="2">
    <source>
        <dbReference type="Proteomes" id="UP000318521"/>
    </source>
</evidence>
<evidence type="ECO:0000313" key="1">
    <source>
        <dbReference type="EMBL" id="TSB47099.1"/>
    </source>
</evidence>
<sequence>MYKRSVLCIIIWLLVMIFMPISVQSKQNEQEQTELHEHFGDNKVSKITADGSSLPLAVFNLF</sequence>
<dbReference type="RefSeq" id="WP_143848329.1">
    <property type="nucleotide sequence ID" value="NZ_VLXZ01000004.1"/>
</dbReference>
<reference evidence="1 2" key="1">
    <citation type="submission" date="2019-07" db="EMBL/GenBank/DDBJ databases">
        <authorList>
            <person name="Park Y.J."/>
            <person name="Jeong S.E."/>
            <person name="Jung H.S."/>
        </authorList>
    </citation>
    <scope>NUCLEOTIDE SEQUENCE [LARGE SCALE GENOMIC DNA]</scope>
    <source>
        <strain evidence="2">P16(2019)</strain>
    </source>
</reference>
<dbReference type="Proteomes" id="UP000318521">
    <property type="component" value="Unassembled WGS sequence"/>
</dbReference>
<proteinExistence type="predicted"/>
<dbReference type="EMBL" id="VLXZ01000004">
    <property type="protein sequence ID" value="TSB47099.1"/>
    <property type="molecule type" value="Genomic_DNA"/>
</dbReference>
<organism evidence="1 2">
    <name type="scientific">Alkalicoccobacillus porphyridii</name>
    <dbReference type="NCBI Taxonomy" id="2597270"/>
    <lineage>
        <taxon>Bacteria</taxon>
        <taxon>Bacillati</taxon>
        <taxon>Bacillota</taxon>
        <taxon>Bacilli</taxon>
        <taxon>Bacillales</taxon>
        <taxon>Bacillaceae</taxon>
        <taxon>Alkalicoccobacillus</taxon>
    </lineage>
</organism>
<accession>A0A554A076</accession>
<keyword evidence="2" id="KW-1185">Reference proteome</keyword>
<name>A0A554A076_9BACI</name>
<protein>
    <submittedName>
        <fullName evidence="1">Uncharacterized protein</fullName>
    </submittedName>
</protein>
<comment type="caution">
    <text evidence="1">The sequence shown here is derived from an EMBL/GenBank/DDBJ whole genome shotgun (WGS) entry which is preliminary data.</text>
</comment>